<protein>
    <submittedName>
        <fullName evidence="1">Uncharacterized protein</fullName>
    </submittedName>
</protein>
<accession>A0A2W1JME7</accession>
<sequence>MLTEQQQDGHLLYYGPAKPKGLPRRLIHVNGMASDVKKQLRDLEALVWMTVEHPTDIVGVHNSTANFQSDLLESTLGGADLVQHRADRQTPESQKRLRGYADSLQALCDHELPSDADILAAVQRLQRSLTVAEGQEKAQSPIDLELIRRLPFLQDMDLSALESYLYGSYPAGAPRPTMRTAYEIIRAIRAGAEVLLVAHSQGTIITAVALHIVKQLLGGEVWAKSLRFVGYGPVILFDDLPMEMRSQTILIQHRQDLIAESFSNQRNVDLWNNMQTQAKNLLEQADRIFQMVSRDSHHSASVYLGLTGDIAGDRSAQLIKQLLTENWENHPFIQGLRASRIILEEPETYIQP</sequence>
<name>A0A2W1JME7_9CYAN</name>
<keyword evidence="2" id="KW-1185">Reference proteome</keyword>
<evidence type="ECO:0000313" key="1">
    <source>
        <dbReference type="EMBL" id="PZD72052.1"/>
    </source>
</evidence>
<proteinExistence type="predicted"/>
<dbReference type="EMBL" id="PQWO01000012">
    <property type="protein sequence ID" value="PZD72052.1"/>
    <property type="molecule type" value="Genomic_DNA"/>
</dbReference>
<dbReference type="AlphaFoldDB" id="A0A2W1JME7"/>
<organism evidence="1 2">
    <name type="scientific">Acaryochloris thomasi RCC1774</name>
    <dbReference type="NCBI Taxonomy" id="1764569"/>
    <lineage>
        <taxon>Bacteria</taxon>
        <taxon>Bacillati</taxon>
        <taxon>Cyanobacteriota</taxon>
        <taxon>Cyanophyceae</taxon>
        <taxon>Acaryochloridales</taxon>
        <taxon>Acaryochloridaceae</taxon>
        <taxon>Acaryochloris</taxon>
        <taxon>Acaryochloris thomasi</taxon>
    </lineage>
</organism>
<dbReference type="Proteomes" id="UP000248857">
    <property type="component" value="Unassembled WGS sequence"/>
</dbReference>
<comment type="caution">
    <text evidence="1">The sequence shown here is derived from an EMBL/GenBank/DDBJ whole genome shotgun (WGS) entry which is preliminary data.</text>
</comment>
<dbReference type="OrthoDB" id="564722at2"/>
<reference evidence="1 2" key="1">
    <citation type="journal article" date="2018" name="Sci. Rep.">
        <title>A novel species of the marine cyanobacterium Acaryochloris with a unique pigment content and lifestyle.</title>
        <authorList>
            <person name="Partensky F."/>
            <person name="Six C."/>
            <person name="Ratin M."/>
            <person name="Garczarek L."/>
            <person name="Vaulot D."/>
            <person name="Probert I."/>
            <person name="Calteau A."/>
            <person name="Gourvil P."/>
            <person name="Marie D."/>
            <person name="Grebert T."/>
            <person name="Bouchier C."/>
            <person name="Le Panse S."/>
            <person name="Gachenot M."/>
            <person name="Rodriguez F."/>
            <person name="Garrido J.L."/>
        </authorList>
    </citation>
    <scope>NUCLEOTIDE SEQUENCE [LARGE SCALE GENOMIC DNA]</scope>
    <source>
        <strain evidence="1 2">RCC1774</strain>
    </source>
</reference>
<gene>
    <name evidence="1" type="ORF">C1752_04057</name>
</gene>
<dbReference type="RefSeq" id="WP_110987457.1">
    <property type="nucleotide sequence ID" value="NZ_CAWNWM010000012.1"/>
</dbReference>
<evidence type="ECO:0000313" key="2">
    <source>
        <dbReference type="Proteomes" id="UP000248857"/>
    </source>
</evidence>